<sequence length="187" mass="20432">MARLARSDWVDAAYARFSEDGIGAVAVEPIARMLGSTKGSFYWHFADRGALVDAVLERWRELETEDLIRDVDRIENPKERLAALLDTIAHRTAMRSGERTLYADAAAAEVSAAVAAVTDRRVQYLEELLVATGIAASESHRRAVIVVAAVIGFQQLVASGWDAGADPRSLVETLFALATDHPKRPET</sequence>
<dbReference type="SUPFAM" id="SSF46689">
    <property type="entry name" value="Homeodomain-like"/>
    <property type="match status" value="1"/>
</dbReference>
<dbReference type="InterPro" id="IPR009057">
    <property type="entry name" value="Homeodomain-like_sf"/>
</dbReference>
<dbReference type="GO" id="GO:0003700">
    <property type="term" value="F:DNA-binding transcription factor activity"/>
    <property type="evidence" value="ECO:0007669"/>
    <property type="project" value="TreeGrafter"/>
</dbReference>
<evidence type="ECO:0000256" key="4">
    <source>
        <dbReference type="PROSITE-ProRule" id="PRU00335"/>
    </source>
</evidence>
<feature type="domain" description="HTH tetR-type" evidence="5">
    <location>
        <begin position="3"/>
        <end position="63"/>
    </location>
</feature>
<accession>A0A0M2H6W2</accession>
<feature type="DNA-binding region" description="H-T-H motif" evidence="4">
    <location>
        <begin position="26"/>
        <end position="45"/>
    </location>
</feature>
<name>A0A0M2H6W2_9MICO</name>
<reference evidence="6 7" key="1">
    <citation type="submission" date="2015-02" db="EMBL/GenBank/DDBJ databases">
        <title>Draft genome sequences of ten Microbacterium spp. with emphasis on heavy metal contaminated environments.</title>
        <authorList>
            <person name="Corretto E."/>
        </authorList>
    </citation>
    <scope>NUCLEOTIDE SEQUENCE [LARGE SCALE GENOMIC DNA]</scope>
    <source>
        <strain evidence="6 7">DSM 12510</strain>
    </source>
</reference>
<dbReference type="AlphaFoldDB" id="A0A0M2H6W2"/>
<dbReference type="EMBL" id="JYIZ01000042">
    <property type="protein sequence ID" value="KJL42093.1"/>
    <property type="molecule type" value="Genomic_DNA"/>
</dbReference>
<dbReference type="PATRIC" id="fig|92835.4.peg.1267"/>
<evidence type="ECO:0000256" key="3">
    <source>
        <dbReference type="ARBA" id="ARBA00023163"/>
    </source>
</evidence>
<comment type="caution">
    <text evidence="6">The sequence shown here is derived from an EMBL/GenBank/DDBJ whole genome shotgun (WGS) entry which is preliminary data.</text>
</comment>
<keyword evidence="7" id="KW-1185">Reference proteome</keyword>
<dbReference type="Pfam" id="PF00440">
    <property type="entry name" value="TetR_N"/>
    <property type="match status" value="1"/>
</dbReference>
<evidence type="ECO:0000256" key="2">
    <source>
        <dbReference type="ARBA" id="ARBA00023125"/>
    </source>
</evidence>
<keyword evidence="1" id="KW-0805">Transcription regulation</keyword>
<gene>
    <name evidence="6" type="ORF">RS81_01251</name>
</gene>
<proteinExistence type="predicted"/>
<dbReference type="PROSITE" id="PS50977">
    <property type="entry name" value="HTH_TETR_2"/>
    <property type="match status" value="1"/>
</dbReference>
<dbReference type="Gene3D" id="1.10.357.10">
    <property type="entry name" value="Tetracycline Repressor, domain 2"/>
    <property type="match status" value="1"/>
</dbReference>
<dbReference type="InterPro" id="IPR001647">
    <property type="entry name" value="HTH_TetR"/>
</dbReference>
<evidence type="ECO:0000259" key="5">
    <source>
        <dbReference type="PROSITE" id="PS50977"/>
    </source>
</evidence>
<keyword evidence="2 4" id="KW-0238">DNA-binding</keyword>
<dbReference type="PRINTS" id="PR00455">
    <property type="entry name" value="HTHTETR"/>
</dbReference>
<dbReference type="PANTHER" id="PTHR30055:SF234">
    <property type="entry name" value="HTH-TYPE TRANSCRIPTIONAL REGULATOR BETI"/>
    <property type="match status" value="1"/>
</dbReference>
<dbReference type="GO" id="GO:0000976">
    <property type="term" value="F:transcription cis-regulatory region binding"/>
    <property type="evidence" value="ECO:0007669"/>
    <property type="project" value="TreeGrafter"/>
</dbReference>
<organism evidence="6 7">
    <name type="scientific">Microbacterium terrae</name>
    <dbReference type="NCBI Taxonomy" id="69369"/>
    <lineage>
        <taxon>Bacteria</taxon>
        <taxon>Bacillati</taxon>
        <taxon>Actinomycetota</taxon>
        <taxon>Actinomycetes</taxon>
        <taxon>Micrococcales</taxon>
        <taxon>Microbacteriaceae</taxon>
        <taxon>Microbacterium</taxon>
    </lineage>
</organism>
<dbReference type="RefSeq" id="WP_052682468.1">
    <property type="nucleotide sequence ID" value="NZ_BAAAUP010000004.1"/>
</dbReference>
<dbReference type="Proteomes" id="UP000033956">
    <property type="component" value="Unassembled WGS sequence"/>
</dbReference>
<dbReference type="PANTHER" id="PTHR30055">
    <property type="entry name" value="HTH-TYPE TRANSCRIPTIONAL REGULATOR RUTR"/>
    <property type="match status" value="1"/>
</dbReference>
<keyword evidence="3" id="KW-0804">Transcription</keyword>
<evidence type="ECO:0000313" key="7">
    <source>
        <dbReference type="Proteomes" id="UP000033956"/>
    </source>
</evidence>
<protein>
    <submittedName>
        <fullName evidence="6">DNA-binding transcriptional repressor AcrR</fullName>
    </submittedName>
</protein>
<dbReference type="InterPro" id="IPR050109">
    <property type="entry name" value="HTH-type_TetR-like_transc_reg"/>
</dbReference>
<evidence type="ECO:0000256" key="1">
    <source>
        <dbReference type="ARBA" id="ARBA00023015"/>
    </source>
</evidence>
<evidence type="ECO:0000313" key="6">
    <source>
        <dbReference type="EMBL" id="KJL42093.1"/>
    </source>
</evidence>